<proteinExistence type="inferred from homology"/>
<gene>
    <name evidence="8" type="ORF">N7482_008518</name>
</gene>
<feature type="region of interest" description="Disordered" evidence="7">
    <location>
        <begin position="49"/>
        <end position="68"/>
    </location>
</feature>
<feature type="region of interest" description="Disordered" evidence="7">
    <location>
        <begin position="207"/>
        <end position="239"/>
    </location>
</feature>
<dbReference type="GO" id="GO:0032511">
    <property type="term" value="P:late endosome to vacuole transport via multivesicular body sorting pathway"/>
    <property type="evidence" value="ECO:0007669"/>
    <property type="project" value="TreeGrafter"/>
</dbReference>
<dbReference type="Proteomes" id="UP001149163">
    <property type="component" value="Unassembled WGS sequence"/>
</dbReference>
<sequence>MWSWFGGAAAQKRKDAPKNAILGLRAQLEMLQKREKHLENQIAEQDAAARKHVSTNKSGTVLPPTSAPQIKTWKRPAKAALRRKHQHEKNLEQTSAQVVQLEQQIYSIEAANINHETLQAMKSAGDAMKQIHGGMSLEQVDETMYVTRHGNGVGQTTPWDKLREQHLLSQEIGDAITNMPLGEQVDEGELDAELEGMEQEAMDERMLNTGPTPVGSRLEGLPAAGNTELNKSHVPEEEDEEAELAKLKAEMAM</sequence>
<dbReference type="AlphaFoldDB" id="A0A9W9HTC5"/>
<comment type="caution">
    <text evidence="8">The sequence shown here is derived from an EMBL/GenBank/DDBJ whole genome shotgun (WGS) entry which is preliminary data.</text>
</comment>
<feature type="coiled-coil region" evidence="6">
    <location>
        <begin position="77"/>
        <end position="111"/>
    </location>
</feature>
<dbReference type="GO" id="GO:0009898">
    <property type="term" value="C:cytoplasmic side of plasma membrane"/>
    <property type="evidence" value="ECO:0007669"/>
    <property type="project" value="TreeGrafter"/>
</dbReference>
<dbReference type="PANTHER" id="PTHR22761:SF10">
    <property type="entry name" value="GH13992P"/>
    <property type="match status" value="1"/>
</dbReference>
<dbReference type="GO" id="GO:0006900">
    <property type="term" value="P:vesicle budding from membrane"/>
    <property type="evidence" value="ECO:0007669"/>
    <property type="project" value="TreeGrafter"/>
</dbReference>
<feature type="coiled-coil region" evidence="6">
    <location>
        <begin position="21"/>
        <end position="48"/>
    </location>
</feature>
<name>A0A9W9HTC5_9EURO</name>
<dbReference type="InterPro" id="IPR005024">
    <property type="entry name" value="Snf7_fam"/>
</dbReference>
<dbReference type="Pfam" id="PF03357">
    <property type="entry name" value="Snf7"/>
    <property type="match status" value="1"/>
</dbReference>
<organism evidence="8 9">
    <name type="scientific">Penicillium canariense</name>
    <dbReference type="NCBI Taxonomy" id="189055"/>
    <lineage>
        <taxon>Eukaryota</taxon>
        <taxon>Fungi</taxon>
        <taxon>Dikarya</taxon>
        <taxon>Ascomycota</taxon>
        <taxon>Pezizomycotina</taxon>
        <taxon>Eurotiomycetes</taxon>
        <taxon>Eurotiomycetidae</taxon>
        <taxon>Eurotiales</taxon>
        <taxon>Aspergillaceae</taxon>
        <taxon>Penicillium</taxon>
    </lineage>
</organism>
<keyword evidence="6" id="KW-0175">Coiled coil</keyword>
<protein>
    <recommendedName>
        <fullName evidence="4">Vacuolar-sorting protein SNF7</fullName>
    </recommendedName>
    <alternativeName>
        <fullName evidence="5">Vacuolar protein-sorting-associated protein 32</fullName>
    </alternativeName>
</protein>
<evidence type="ECO:0000256" key="5">
    <source>
        <dbReference type="ARBA" id="ARBA00042586"/>
    </source>
</evidence>
<dbReference type="EMBL" id="JAPQKN010000006">
    <property type="protein sequence ID" value="KAJ5157418.1"/>
    <property type="molecule type" value="Genomic_DNA"/>
</dbReference>
<dbReference type="RefSeq" id="XP_056540407.1">
    <property type="nucleotide sequence ID" value="XM_056690642.1"/>
</dbReference>
<evidence type="ECO:0000256" key="6">
    <source>
        <dbReference type="SAM" id="Coils"/>
    </source>
</evidence>
<keyword evidence="9" id="KW-1185">Reference proteome</keyword>
<dbReference type="Gene3D" id="1.10.287.1060">
    <property type="entry name" value="ESAT-6-like"/>
    <property type="match status" value="1"/>
</dbReference>
<evidence type="ECO:0000256" key="7">
    <source>
        <dbReference type="SAM" id="MobiDB-lite"/>
    </source>
</evidence>
<evidence type="ECO:0000313" key="8">
    <source>
        <dbReference type="EMBL" id="KAJ5157418.1"/>
    </source>
</evidence>
<keyword evidence="3" id="KW-0967">Endosome</keyword>
<accession>A0A9W9HTC5</accession>
<evidence type="ECO:0000313" key="9">
    <source>
        <dbReference type="Proteomes" id="UP001149163"/>
    </source>
</evidence>
<dbReference type="GO" id="GO:0005771">
    <property type="term" value="C:multivesicular body"/>
    <property type="evidence" value="ECO:0007669"/>
    <property type="project" value="TreeGrafter"/>
</dbReference>
<dbReference type="PANTHER" id="PTHR22761">
    <property type="entry name" value="CHARGED MULTIVESICULAR BODY PROTEIN"/>
    <property type="match status" value="1"/>
</dbReference>
<comment type="subcellular location">
    <subcellularLocation>
        <location evidence="1">Endosome</location>
    </subcellularLocation>
</comment>
<dbReference type="GeneID" id="81429818"/>
<evidence type="ECO:0000256" key="3">
    <source>
        <dbReference type="ARBA" id="ARBA00022753"/>
    </source>
</evidence>
<reference evidence="8" key="1">
    <citation type="submission" date="2022-11" db="EMBL/GenBank/DDBJ databases">
        <authorList>
            <person name="Petersen C."/>
        </authorList>
    </citation>
    <scope>NUCLEOTIDE SEQUENCE</scope>
    <source>
        <strain evidence="8">IBT 26290</strain>
    </source>
</reference>
<evidence type="ECO:0000256" key="2">
    <source>
        <dbReference type="ARBA" id="ARBA00006190"/>
    </source>
</evidence>
<dbReference type="OrthoDB" id="5592979at2759"/>
<dbReference type="GO" id="GO:0000815">
    <property type="term" value="C:ESCRT III complex"/>
    <property type="evidence" value="ECO:0007669"/>
    <property type="project" value="TreeGrafter"/>
</dbReference>
<reference evidence="8" key="2">
    <citation type="journal article" date="2023" name="IMA Fungus">
        <title>Comparative genomic study of the Penicillium genus elucidates a diverse pangenome and 15 lateral gene transfer events.</title>
        <authorList>
            <person name="Petersen C."/>
            <person name="Sorensen T."/>
            <person name="Nielsen M.R."/>
            <person name="Sondergaard T.E."/>
            <person name="Sorensen J.L."/>
            <person name="Fitzpatrick D.A."/>
            <person name="Frisvad J.C."/>
            <person name="Nielsen K.L."/>
        </authorList>
    </citation>
    <scope>NUCLEOTIDE SEQUENCE</scope>
    <source>
        <strain evidence="8">IBT 26290</strain>
    </source>
</reference>
<evidence type="ECO:0000256" key="4">
    <source>
        <dbReference type="ARBA" id="ARBA00040017"/>
    </source>
</evidence>
<evidence type="ECO:0000256" key="1">
    <source>
        <dbReference type="ARBA" id="ARBA00004177"/>
    </source>
</evidence>
<comment type="similarity">
    <text evidence="2">Belongs to the SNF7 family.</text>
</comment>